<dbReference type="InterPro" id="IPR005513">
    <property type="entry name" value="LEA_1"/>
</dbReference>
<evidence type="ECO:0000313" key="4">
    <source>
        <dbReference type="EMBL" id="KAK7345147.1"/>
    </source>
</evidence>
<evidence type="ECO:0000256" key="3">
    <source>
        <dbReference type="SAM" id="MobiDB-lite"/>
    </source>
</evidence>
<dbReference type="PANTHER" id="PTHR33493:SF30">
    <property type="entry name" value="LATE EMBRYOGENESIS ABUNDANT PROTEIN"/>
    <property type="match status" value="1"/>
</dbReference>
<accession>A0AAN9LZQ7</accession>
<name>A0AAN9LZQ7_CANGL</name>
<comment type="similarity">
    <text evidence="1">Belongs to the LEA type 1 family.</text>
</comment>
<gene>
    <name evidence="4" type="ORF">VNO77_15646</name>
</gene>
<dbReference type="PANTHER" id="PTHR33493">
    <property type="entry name" value="LATE EMBRYOGENESIS ABUNDANT PROTEIN 6-RELATED"/>
    <property type="match status" value="1"/>
</dbReference>
<sequence>MQAAKQAVENIKETAANIGASAKSGLEKTKASIQEKTEKMSAHDEIQKEIATRKKEERINQAEIEKQQAREYNAAAKQSAMAGHMSQAHYTNSGPGTETATDLTIGSRPETDATYSTTGPGPEIPTTYSTTGPGIETAIFPATGSGPDTATHPIGEYAQPMGITPMDVVGSNPSGTNTGVDSTAPMSGHNFS</sequence>
<feature type="region of interest" description="Disordered" evidence="3">
    <location>
        <begin position="168"/>
        <end position="192"/>
    </location>
</feature>
<dbReference type="AlphaFoldDB" id="A0AAN9LZQ7"/>
<protein>
    <submittedName>
        <fullName evidence="4">Uncharacterized protein</fullName>
    </submittedName>
</protein>
<organism evidence="4 5">
    <name type="scientific">Canavalia gladiata</name>
    <name type="common">Sword bean</name>
    <name type="synonym">Dolichos gladiatus</name>
    <dbReference type="NCBI Taxonomy" id="3824"/>
    <lineage>
        <taxon>Eukaryota</taxon>
        <taxon>Viridiplantae</taxon>
        <taxon>Streptophyta</taxon>
        <taxon>Embryophyta</taxon>
        <taxon>Tracheophyta</taxon>
        <taxon>Spermatophyta</taxon>
        <taxon>Magnoliopsida</taxon>
        <taxon>eudicotyledons</taxon>
        <taxon>Gunneridae</taxon>
        <taxon>Pentapetalae</taxon>
        <taxon>rosids</taxon>
        <taxon>fabids</taxon>
        <taxon>Fabales</taxon>
        <taxon>Fabaceae</taxon>
        <taxon>Papilionoideae</taxon>
        <taxon>50 kb inversion clade</taxon>
        <taxon>NPAAA clade</taxon>
        <taxon>indigoferoid/millettioid clade</taxon>
        <taxon>Phaseoleae</taxon>
        <taxon>Canavalia</taxon>
    </lineage>
</organism>
<feature type="region of interest" description="Disordered" evidence="3">
    <location>
        <begin position="24"/>
        <end position="44"/>
    </location>
</feature>
<dbReference type="Proteomes" id="UP001367508">
    <property type="component" value="Unassembled WGS sequence"/>
</dbReference>
<evidence type="ECO:0000313" key="5">
    <source>
        <dbReference type="Proteomes" id="UP001367508"/>
    </source>
</evidence>
<evidence type="ECO:0000256" key="2">
    <source>
        <dbReference type="SAM" id="Coils"/>
    </source>
</evidence>
<feature type="coiled-coil region" evidence="2">
    <location>
        <begin position="52"/>
        <end position="79"/>
    </location>
</feature>
<keyword evidence="2" id="KW-0175">Coiled coil</keyword>
<comment type="caution">
    <text evidence="4">The sequence shown here is derived from an EMBL/GenBank/DDBJ whole genome shotgun (WGS) entry which is preliminary data.</text>
</comment>
<dbReference type="EMBL" id="JAYMYQ010000003">
    <property type="protein sequence ID" value="KAK7345147.1"/>
    <property type="molecule type" value="Genomic_DNA"/>
</dbReference>
<evidence type="ECO:0000256" key="1">
    <source>
        <dbReference type="ARBA" id="ARBA00010975"/>
    </source>
</evidence>
<feature type="compositionally biased region" description="Polar residues" evidence="3">
    <location>
        <begin position="171"/>
        <end position="192"/>
    </location>
</feature>
<keyword evidence="5" id="KW-1185">Reference proteome</keyword>
<dbReference type="Pfam" id="PF03760">
    <property type="entry name" value="LEA_1"/>
    <property type="match status" value="1"/>
</dbReference>
<feature type="compositionally biased region" description="Basic and acidic residues" evidence="3">
    <location>
        <begin position="25"/>
        <end position="44"/>
    </location>
</feature>
<dbReference type="GO" id="GO:0009793">
    <property type="term" value="P:embryo development ending in seed dormancy"/>
    <property type="evidence" value="ECO:0007669"/>
    <property type="project" value="InterPro"/>
</dbReference>
<reference evidence="4 5" key="1">
    <citation type="submission" date="2024-01" db="EMBL/GenBank/DDBJ databases">
        <title>The genomes of 5 underutilized Papilionoideae crops provide insights into root nodulation and disease resistanc.</title>
        <authorList>
            <person name="Jiang F."/>
        </authorList>
    </citation>
    <scope>NUCLEOTIDE SEQUENCE [LARGE SCALE GENOMIC DNA]</scope>
    <source>
        <strain evidence="4">LVBAO_FW01</strain>
        <tissue evidence="4">Leaves</tissue>
    </source>
</reference>
<proteinExistence type="inferred from homology"/>